<sequence>MKRLTTPALAAAVLAAGPALAEDVSYDYEGTALTGYFAKAENPQGLVIIAHDWDGLDDFERGQADELAEMGYDAFALSMYADDTPLEGMEDYRAATQEVTSDRTRMQGLIEAGVTQARDLSDAEQMIVMGYCFGGGVALEMARSDMADMAAGYATFHGTLATPEGESYDGEEPPILILHGGADQAVPMSDVVALSEELEAAGNTYTIEVYSGAPHAFSVEGSDSYQERAATESWQAFTDFAAERFGS</sequence>
<dbReference type="GO" id="GO:0016787">
    <property type="term" value="F:hydrolase activity"/>
    <property type="evidence" value="ECO:0007669"/>
    <property type="project" value="UniProtKB-KW"/>
</dbReference>
<dbReference type="InterPro" id="IPR002925">
    <property type="entry name" value="Dienelactn_hydro"/>
</dbReference>
<dbReference type="Proteomes" id="UP000248311">
    <property type="component" value="Unassembled WGS sequence"/>
</dbReference>
<keyword evidence="4" id="KW-1185">Reference proteome</keyword>
<evidence type="ECO:0000313" key="4">
    <source>
        <dbReference type="Proteomes" id="UP000248311"/>
    </source>
</evidence>
<dbReference type="Gene3D" id="3.40.50.1820">
    <property type="entry name" value="alpha/beta hydrolase"/>
    <property type="match status" value="1"/>
</dbReference>
<dbReference type="InterPro" id="IPR051049">
    <property type="entry name" value="Dienelactone_hydrolase-like"/>
</dbReference>
<feature type="signal peptide" evidence="1">
    <location>
        <begin position="1"/>
        <end position="21"/>
    </location>
</feature>
<dbReference type="PANTHER" id="PTHR46623">
    <property type="entry name" value="CARBOXYMETHYLENEBUTENOLIDASE-RELATED"/>
    <property type="match status" value="1"/>
</dbReference>
<protein>
    <submittedName>
        <fullName evidence="3">Dienelactone hydrolase</fullName>
    </submittedName>
</protein>
<evidence type="ECO:0000259" key="2">
    <source>
        <dbReference type="Pfam" id="PF01738"/>
    </source>
</evidence>
<comment type="caution">
    <text evidence="3">The sequence shown here is derived from an EMBL/GenBank/DDBJ whole genome shotgun (WGS) entry which is preliminary data.</text>
</comment>
<dbReference type="Pfam" id="PF01738">
    <property type="entry name" value="DLH"/>
    <property type="match status" value="1"/>
</dbReference>
<feature type="domain" description="Dienelactone hydrolase" evidence="2">
    <location>
        <begin position="34"/>
        <end position="241"/>
    </location>
</feature>
<dbReference type="EMBL" id="QJTE01000003">
    <property type="protein sequence ID" value="PYE83899.1"/>
    <property type="molecule type" value="Genomic_DNA"/>
</dbReference>
<organism evidence="3 4">
    <name type="scientific">Pseudoroseicyclus aestuarii</name>
    <dbReference type="NCBI Taxonomy" id="1795041"/>
    <lineage>
        <taxon>Bacteria</taxon>
        <taxon>Pseudomonadati</taxon>
        <taxon>Pseudomonadota</taxon>
        <taxon>Alphaproteobacteria</taxon>
        <taxon>Rhodobacterales</taxon>
        <taxon>Paracoccaceae</taxon>
        <taxon>Pseudoroseicyclus</taxon>
    </lineage>
</organism>
<evidence type="ECO:0000313" key="3">
    <source>
        <dbReference type="EMBL" id="PYE83899.1"/>
    </source>
</evidence>
<dbReference type="AlphaFoldDB" id="A0A318SU52"/>
<dbReference type="InterPro" id="IPR029058">
    <property type="entry name" value="AB_hydrolase_fold"/>
</dbReference>
<name>A0A318SU52_9RHOB</name>
<dbReference type="OrthoDB" id="9787933at2"/>
<gene>
    <name evidence="3" type="ORF">DFP88_103260</name>
</gene>
<evidence type="ECO:0000256" key="1">
    <source>
        <dbReference type="SAM" id="SignalP"/>
    </source>
</evidence>
<proteinExistence type="predicted"/>
<reference evidence="3 4" key="1">
    <citation type="submission" date="2018-06" db="EMBL/GenBank/DDBJ databases">
        <title>Genomic Encyclopedia of Type Strains, Phase III (KMG-III): the genomes of soil and plant-associated and newly described type strains.</title>
        <authorList>
            <person name="Whitman W."/>
        </authorList>
    </citation>
    <scope>NUCLEOTIDE SEQUENCE [LARGE SCALE GENOMIC DNA]</scope>
    <source>
        <strain evidence="3 4">CECT 9025</strain>
    </source>
</reference>
<accession>A0A318SU52</accession>
<feature type="chain" id="PRO_5016359459" evidence="1">
    <location>
        <begin position="22"/>
        <end position="247"/>
    </location>
</feature>
<keyword evidence="1" id="KW-0732">Signal</keyword>
<keyword evidence="3" id="KW-0378">Hydrolase</keyword>
<dbReference type="SUPFAM" id="SSF53474">
    <property type="entry name" value="alpha/beta-Hydrolases"/>
    <property type="match status" value="1"/>
</dbReference>
<dbReference type="PANTHER" id="PTHR46623:SF6">
    <property type="entry name" value="ALPHA_BETA-HYDROLASES SUPERFAMILY PROTEIN"/>
    <property type="match status" value="1"/>
</dbReference>
<dbReference type="RefSeq" id="WP_110814446.1">
    <property type="nucleotide sequence ID" value="NZ_QJTE01000003.1"/>
</dbReference>